<feature type="compositionally biased region" description="Low complexity" evidence="1">
    <location>
        <begin position="130"/>
        <end position="148"/>
    </location>
</feature>
<proteinExistence type="predicted"/>
<feature type="compositionally biased region" description="Basic residues" evidence="1">
    <location>
        <begin position="205"/>
        <end position="214"/>
    </location>
</feature>
<feature type="region of interest" description="Disordered" evidence="1">
    <location>
        <begin position="130"/>
        <end position="153"/>
    </location>
</feature>
<evidence type="ECO:0000313" key="3">
    <source>
        <dbReference type="Proteomes" id="UP000799766"/>
    </source>
</evidence>
<dbReference type="AlphaFoldDB" id="A0A6A6PBN5"/>
<protein>
    <submittedName>
        <fullName evidence="2">Uncharacterized protein</fullName>
    </submittedName>
</protein>
<organism evidence="2 3">
    <name type="scientific">Lineolata rhizophorae</name>
    <dbReference type="NCBI Taxonomy" id="578093"/>
    <lineage>
        <taxon>Eukaryota</taxon>
        <taxon>Fungi</taxon>
        <taxon>Dikarya</taxon>
        <taxon>Ascomycota</taxon>
        <taxon>Pezizomycotina</taxon>
        <taxon>Dothideomycetes</taxon>
        <taxon>Dothideomycetes incertae sedis</taxon>
        <taxon>Lineolatales</taxon>
        <taxon>Lineolataceae</taxon>
        <taxon>Lineolata</taxon>
    </lineage>
</organism>
<feature type="compositionally biased region" description="Polar residues" evidence="1">
    <location>
        <begin position="1"/>
        <end position="11"/>
    </location>
</feature>
<gene>
    <name evidence="2" type="ORF">BDY21DRAFT_84323</name>
</gene>
<dbReference type="EMBL" id="MU001671">
    <property type="protein sequence ID" value="KAF2461356.1"/>
    <property type="molecule type" value="Genomic_DNA"/>
</dbReference>
<reference evidence="2" key="1">
    <citation type="journal article" date="2020" name="Stud. Mycol.">
        <title>101 Dothideomycetes genomes: a test case for predicting lifestyles and emergence of pathogens.</title>
        <authorList>
            <person name="Haridas S."/>
            <person name="Albert R."/>
            <person name="Binder M."/>
            <person name="Bloem J."/>
            <person name="Labutti K."/>
            <person name="Salamov A."/>
            <person name="Andreopoulos B."/>
            <person name="Baker S."/>
            <person name="Barry K."/>
            <person name="Bills G."/>
            <person name="Bluhm B."/>
            <person name="Cannon C."/>
            <person name="Castanera R."/>
            <person name="Culley D."/>
            <person name="Daum C."/>
            <person name="Ezra D."/>
            <person name="Gonzalez J."/>
            <person name="Henrissat B."/>
            <person name="Kuo A."/>
            <person name="Liang C."/>
            <person name="Lipzen A."/>
            <person name="Lutzoni F."/>
            <person name="Magnuson J."/>
            <person name="Mondo S."/>
            <person name="Nolan M."/>
            <person name="Ohm R."/>
            <person name="Pangilinan J."/>
            <person name="Park H.-J."/>
            <person name="Ramirez L."/>
            <person name="Alfaro M."/>
            <person name="Sun H."/>
            <person name="Tritt A."/>
            <person name="Yoshinaga Y."/>
            <person name="Zwiers L.-H."/>
            <person name="Turgeon B."/>
            <person name="Goodwin S."/>
            <person name="Spatafora J."/>
            <person name="Crous P."/>
            <person name="Grigoriev I."/>
        </authorList>
    </citation>
    <scope>NUCLEOTIDE SEQUENCE</scope>
    <source>
        <strain evidence="2">ATCC 16933</strain>
    </source>
</reference>
<evidence type="ECO:0000256" key="1">
    <source>
        <dbReference type="SAM" id="MobiDB-lite"/>
    </source>
</evidence>
<accession>A0A6A6PBN5</accession>
<feature type="compositionally biased region" description="Low complexity" evidence="1">
    <location>
        <begin position="72"/>
        <end position="89"/>
    </location>
</feature>
<name>A0A6A6PBN5_9PEZI</name>
<evidence type="ECO:0000313" key="2">
    <source>
        <dbReference type="EMBL" id="KAF2461356.1"/>
    </source>
</evidence>
<feature type="region of interest" description="Disordered" evidence="1">
    <location>
        <begin position="197"/>
        <end position="230"/>
    </location>
</feature>
<sequence>MTYLYNSSNSIHEILPPDHTQNSHHHSRPPSKRTIHLPSPSRRRLTRIPTSTPWRSHSSRRTRAPVSCSHSAATARWRRGTPPTTPIIAPVTGPSCRWWRRRRPPAIPYRATTAGKLAPPRRWAGADAAAPNAAHTRARATAGAPAATTRRRQRGVAALAGAIGRLRRRSVAATAPARRRRRRARIYTWGPTAAIAAAGPTAGPKGRRRTRIRATRSAVATRSRRRTARY</sequence>
<feature type="compositionally biased region" description="Basic residues" evidence="1">
    <location>
        <begin position="22"/>
        <end position="46"/>
    </location>
</feature>
<keyword evidence="3" id="KW-1185">Reference proteome</keyword>
<dbReference type="Proteomes" id="UP000799766">
    <property type="component" value="Unassembled WGS sequence"/>
</dbReference>
<feature type="region of interest" description="Disordered" evidence="1">
    <location>
        <begin position="1"/>
        <end position="89"/>
    </location>
</feature>